<name>A0ABZ2X6V6_9HYPO</name>
<proteinExistence type="predicted"/>
<evidence type="ECO:0000256" key="2">
    <source>
        <dbReference type="ARBA" id="ARBA00022553"/>
    </source>
</evidence>
<dbReference type="EMBL" id="CP151265">
    <property type="protein sequence ID" value="WZH48841.1"/>
    <property type="molecule type" value="Genomic_DNA"/>
</dbReference>
<keyword evidence="2" id="KW-0597">Phosphoprotein</keyword>
<feature type="compositionally biased region" description="Polar residues" evidence="4">
    <location>
        <begin position="699"/>
        <end position="714"/>
    </location>
</feature>
<feature type="compositionally biased region" description="Basic and acidic residues" evidence="4">
    <location>
        <begin position="507"/>
        <end position="529"/>
    </location>
</feature>
<organism evidence="5 6">
    <name type="scientific">Fusarium acuminatum</name>
    <dbReference type="NCBI Taxonomy" id="5515"/>
    <lineage>
        <taxon>Eukaryota</taxon>
        <taxon>Fungi</taxon>
        <taxon>Dikarya</taxon>
        <taxon>Ascomycota</taxon>
        <taxon>Pezizomycotina</taxon>
        <taxon>Sordariomycetes</taxon>
        <taxon>Hypocreomycetidae</taxon>
        <taxon>Hypocreales</taxon>
        <taxon>Nectriaceae</taxon>
        <taxon>Fusarium</taxon>
        <taxon>Fusarium tricinctum species complex</taxon>
    </lineage>
</organism>
<keyword evidence="3" id="KW-0539">Nucleus</keyword>
<feature type="region of interest" description="Disordered" evidence="4">
    <location>
        <begin position="389"/>
        <end position="576"/>
    </location>
</feature>
<keyword evidence="6" id="KW-1185">Reference proteome</keyword>
<feature type="compositionally biased region" description="Basic residues" evidence="4">
    <location>
        <begin position="432"/>
        <end position="452"/>
    </location>
</feature>
<reference evidence="5 6" key="1">
    <citation type="submission" date="2024-04" db="EMBL/GenBank/DDBJ databases">
        <title>Complete genome sequence of Fusarium acuminatum.</title>
        <authorList>
            <person name="Lan B."/>
        </authorList>
    </citation>
    <scope>NUCLEOTIDE SEQUENCE [LARGE SCALE GENOMIC DNA]</scope>
    <source>
        <strain evidence="5">1A</strain>
    </source>
</reference>
<dbReference type="InterPro" id="IPR006709">
    <property type="entry name" value="SSU_processome_Utp14"/>
</dbReference>
<evidence type="ECO:0000313" key="6">
    <source>
        <dbReference type="Proteomes" id="UP001489902"/>
    </source>
</evidence>
<feature type="compositionally biased region" description="Basic and acidic residues" evidence="4">
    <location>
        <begin position="256"/>
        <end position="265"/>
    </location>
</feature>
<feature type="region of interest" description="Disordered" evidence="4">
    <location>
        <begin position="1"/>
        <end position="143"/>
    </location>
</feature>
<feature type="compositionally biased region" description="Acidic residues" evidence="4">
    <location>
        <begin position="195"/>
        <end position="204"/>
    </location>
</feature>
<feature type="compositionally biased region" description="Acidic residues" evidence="4">
    <location>
        <begin position="168"/>
        <end position="180"/>
    </location>
</feature>
<gene>
    <name evidence="5" type="ORF">QYS62_010025</name>
</gene>
<dbReference type="Proteomes" id="UP001489902">
    <property type="component" value="Chromosome 6"/>
</dbReference>
<evidence type="ECO:0000256" key="4">
    <source>
        <dbReference type="SAM" id="MobiDB-lite"/>
    </source>
</evidence>
<feature type="compositionally biased region" description="Acidic residues" evidence="4">
    <location>
        <begin position="540"/>
        <end position="550"/>
    </location>
</feature>
<dbReference type="PANTHER" id="PTHR14150">
    <property type="entry name" value="U3 SMALL NUCLEOLAR RNA-ASSOCIATED PROTEIN 14"/>
    <property type="match status" value="1"/>
</dbReference>
<feature type="compositionally biased region" description="Basic and acidic residues" evidence="4">
    <location>
        <begin position="410"/>
        <end position="431"/>
    </location>
</feature>
<feature type="compositionally biased region" description="Basic and acidic residues" evidence="4">
    <location>
        <begin position="453"/>
        <end position="464"/>
    </location>
</feature>
<sequence length="899" mass="100920">MGGRQAHGRSLLAAPKAKAGNNKKSKARSQKNALDAFGIAQENFAPKEKRTPRARELDAEIERKHGRDDEDEDEEEEEEEPQRKKVKRPDRSADDAADYGSDSEGNEWQLGGLREDDDDSEIESDDAFGDSDEDKFEGYTFRGSKSTKRDVGLLYTVVTDRKSNMEKDDSEDDSQDDEGETLGADAIDLATALDQFEESDDEPQQNEQSGSSDSDDDASDESEEDDDDDNSDEDDEDVSPEKLEALQGLIKGYGGQKDDGDDKPKSKPKISLSDLGLTGINDANVKKSMKLMSKEEKDKRPGVSKKLDVPLARRQQDRLDRSAAYEKTNETLDRWNDTVKHNRRAEHLMFPLPQNSATAGLDTTELQPLTTSNPSNELESAIMSIMEQSGLTMDQPKKPKEKDYDEEGNELTRKEALARKRMERELNSREAKRAKRIKKIKSKAYHRVHRKQRERDEMATKEAMDEAGEIDSEEEREAQDRRRALERVGQRHKDSKWAKIGNKTKRAVWDDDFRSGLTEMARKDEELRRRKEGRAGGSDESSDSDSDSDAGDATLRRQLAALEEEEDTPQKGLMGMKFMQKAEAAKKEANDALIKQIRRDLDGEEFDASADELEEVGRRQYGAADGKPFKPAFETSTKASKKRKSKDEEEEDDDDVIITTNGAGSNPAIPNITSRSEPAAATTAGAWSRGETRRKKKGQSSANLGDLDLTSNVIVASRPKSKSKSKTQTADEGSDAESETDQHLPMAIRDQEMVARAFAGEDVVGEFEAEKAAIAEDEDDKIVDNTLPGWGSWVGDGVSAKEKKRHQGRFLTKVDGIKKNNRKDAKLEKVMINEKRIKKNDRYLANQLPHPFESRQQYERSLRLPVGPEWQTKETFQDTTKPRVLMKQGIITPMSKPTI</sequence>
<feature type="compositionally biased region" description="Basic and acidic residues" evidence="4">
    <location>
        <begin position="314"/>
        <end position="325"/>
    </location>
</feature>
<accession>A0ABZ2X6V6</accession>
<feature type="compositionally biased region" description="Acidic residues" evidence="4">
    <location>
        <begin position="213"/>
        <end position="238"/>
    </location>
</feature>
<dbReference type="PANTHER" id="PTHR14150:SF12">
    <property type="entry name" value="U3 SMALL NUCLEOLAR RNA-ASSOCIATED PROTEIN 14 HOMOLOG A"/>
    <property type="match status" value="1"/>
</dbReference>
<feature type="compositionally biased region" description="Basic and acidic residues" evidence="4">
    <location>
        <begin position="478"/>
        <end position="497"/>
    </location>
</feature>
<feature type="compositionally biased region" description="Basic and acidic residues" evidence="4">
    <location>
        <begin position="292"/>
        <end position="308"/>
    </location>
</feature>
<evidence type="ECO:0000313" key="5">
    <source>
        <dbReference type="EMBL" id="WZH48841.1"/>
    </source>
</evidence>
<protein>
    <submittedName>
        <fullName evidence="5">Utp14 protein-domain-containing protein</fullName>
    </submittedName>
</protein>
<dbReference type="Pfam" id="PF04615">
    <property type="entry name" value="Utp14"/>
    <property type="match status" value="1"/>
</dbReference>
<feature type="compositionally biased region" description="Acidic residues" evidence="4">
    <location>
        <begin position="465"/>
        <end position="477"/>
    </location>
</feature>
<feature type="compositionally biased region" description="Acidic residues" evidence="4">
    <location>
        <begin position="602"/>
        <end position="614"/>
    </location>
</feature>
<feature type="compositionally biased region" description="Acidic residues" evidence="4">
    <location>
        <begin position="69"/>
        <end position="80"/>
    </location>
</feature>
<evidence type="ECO:0000256" key="1">
    <source>
        <dbReference type="ARBA" id="ARBA00004604"/>
    </source>
</evidence>
<feature type="compositionally biased region" description="Acidic residues" evidence="4">
    <location>
        <begin position="115"/>
        <end position="135"/>
    </location>
</feature>
<feature type="compositionally biased region" description="Basic and acidic residues" evidence="4">
    <location>
        <begin position="45"/>
        <end position="68"/>
    </location>
</feature>
<feature type="region of interest" description="Disordered" evidence="4">
    <location>
        <begin position="599"/>
        <end position="747"/>
    </location>
</feature>
<feature type="region of interest" description="Disordered" evidence="4">
    <location>
        <begin position="157"/>
        <end position="325"/>
    </location>
</feature>
<evidence type="ECO:0000256" key="3">
    <source>
        <dbReference type="ARBA" id="ARBA00023242"/>
    </source>
</evidence>
<comment type="subcellular location">
    <subcellularLocation>
        <location evidence="1">Nucleus</location>
        <location evidence="1">Nucleolus</location>
    </subcellularLocation>
</comment>